<sequence length="40" mass="4640">MPDGLFIARAQPLHFAPASPLRHCYCQCRLPEQRISFLQK</sequence>
<proteinExistence type="predicted"/>
<accession>G5QYL6</accession>
<gene>
    <name evidence="1" type="ORF">LTSESEN_1939</name>
</gene>
<comment type="caution">
    <text evidence="1">The sequence shown here is derived from an EMBL/GenBank/DDBJ whole genome shotgun (WGS) entry which is preliminary data.</text>
</comment>
<name>G5QYL6_SALSE</name>
<organism evidence="1 2">
    <name type="scientific">Salmonella enterica subsp. enterica serovar Senftenberg str. A4-543</name>
    <dbReference type="NCBI Taxonomy" id="913082"/>
    <lineage>
        <taxon>Bacteria</taxon>
        <taxon>Pseudomonadati</taxon>
        <taxon>Pseudomonadota</taxon>
        <taxon>Gammaproteobacteria</taxon>
        <taxon>Enterobacterales</taxon>
        <taxon>Enterobacteriaceae</taxon>
        <taxon>Salmonella</taxon>
    </lineage>
</organism>
<dbReference type="EMBL" id="AFCU01000623">
    <property type="protein sequence ID" value="EHC90367.1"/>
    <property type="molecule type" value="Genomic_DNA"/>
</dbReference>
<dbReference type="AlphaFoldDB" id="G5QYL6"/>
<dbReference type="BioCyc" id="SENT913082:G120J-5003-MONOMER"/>
<evidence type="ECO:0000313" key="2">
    <source>
        <dbReference type="Proteomes" id="UP000005065"/>
    </source>
</evidence>
<dbReference type="Proteomes" id="UP000005065">
    <property type="component" value="Unassembled WGS sequence"/>
</dbReference>
<protein>
    <submittedName>
        <fullName evidence="1">Uncharacterized protein</fullName>
    </submittedName>
</protein>
<reference evidence="1 2" key="1">
    <citation type="journal article" date="2011" name="BMC Genomics">
        <title>Genome sequencing reveals diversification of virulence factor content and possible host adaptation in distinct subpopulations of Salmonella enterica.</title>
        <authorList>
            <person name="den Bakker H.C."/>
            <person name="Moreno Switt A.I."/>
            <person name="Govoni G."/>
            <person name="Cummings C.A."/>
            <person name="Ranieri M.L."/>
            <person name="Degoricija L."/>
            <person name="Hoelzer K."/>
            <person name="Rodriguez-Rivera L.D."/>
            <person name="Brown S."/>
            <person name="Bolchacova E."/>
            <person name="Furtado M.R."/>
            <person name="Wiedmann M."/>
        </authorList>
    </citation>
    <scope>NUCLEOTIDE SEQUENCE [LARGE SCALE GENOMIC DNA]</scope>
    <source>
        <strain evidence="1 2">A4-543</strain>
    </source>
</reference>
<dbReference type="PATRIC" id="fig|913082.3.peg.1513"/>
<evidence type="ECO:0000313" key="1">
    <source>
        <dbReference type="EMBL" id="EHC90367.1"/>
    </source>
</evidence>